<accession>A0A848KE71</accession>
<feature type="transmembrane region" description="Helical" evidence="10">
    <location>
        <begin position="27"/>
        <end position="50"/>
    </location>
</feature>
<keyword evidence="10" id="KW-0915">Sodium</keyword>
<feature type="binding site" evidence="10">
    <location>
        <position position="69"/>
    </location>
    <ligand>
        <name>Na(+)</name>
        <dbReference type="ChEBI" id="CHEBI:29101"/>
        <note>structural</note>
    </ligand>
</feature>
<gene>
    <name evidence="10 11" type="primary">crcB</name>
    <name evidence="10" type="synonym">fluC</name>
    <name evidence="11" type="ORF">FGL95_12830</name>
</gene>
<keyword evidence="10" id="KW-0406">Ion transport</keyword>
<dbReference type="GO" id="GO:0140114">
    <property type="term" value="P:cellular detoxification of fluoride"/>
    <property type="evidence" value="ECO:0007669"/>
    <property type="project" value="UniProtKB-UniRule"/>
</dbReference>
<keyword evidence="6 10" id="KW-0407">Ion channel</keyword>
<comment type="caution">
    <text evidence="11">The sequence shown here is derived from an EMBL/GenBank/DDBJ whole genome shotgun (WGS) entry which is preliminary data.</text>
</comment>
<keyword evidence="10" id="KW-0479">Metal-binding</keyword>
<keyword evidence="12" id="KW-1185">Reference proteome</keyword>
<protein>
    <recommendedName>
        <fullName evidence="10">Fluoride-specific ion channel FluC</fullName>
    </recommendedName>
</protein>
<comment type="subcellular location">
    <subcellularLocation>
        <location evidence="1 10">Cell membrane</location>
        <topology evidence="1 10">Multi-pass membrane protein</topology>
    </subcellularLocation>
</comment>
<comment type="similarity">
    <text evidence="7 10">Belongs to the fluoride channel Fluc/FEX (TC 1.A.43) family.</text>
</comment>
<organism evidence="11 12">
    <name type="scientific">Antrihabitans stalactiti</name>
    <dbReference type="NCBI Taxonomy" id="2584121"/>
    <lineage>
        <taxon>Bacteria</taxon>
        <taxon>Bacillati</taxon>
        <taxon>Actinomycetota</taxon>
        <taxon>Actinomycetes</taxon>
        <taxon>Mycobacteriales</taxon>
        <taxon>Nocardiaceae</taxon>
        <taxon>Antrihabitans</taxon>
    </lineage>
</organism>
<evidence type="ECO:0000256" key="1">
    <source>
        <dbReference type="ARBA" id="ARBA00004651"/>
    </source>
</evidence>
<evidence type="ECO:0000256" key="9">
    <source>
        <dbReference type="ARBA" id="ARBA00049940"/>
    </source>
</evidence>
<dbReference type="Pfam" id="PF02537">
    <property type="entry name" value="CRCB"/>
    <property type="match status" value="1"/>
</dbReference>
<dbReference type="AlphaFoldDB" id="A0A848KE71"/>
<keyword evidence="10" id="KW-0813">Transport</keyword>
<dbReference type="PANTHER" id="PTHR28259:SF1">
    <property type="entry name" value="FLUORIDE EXPORT PROTEIN 1-RELATED"/>
    <property type="match status" value="1"/>
</dbReference>
<feature type="transmembrane region" description="Helical" evidence="10">
    <location>
        <begin position="93"/>
        <end position="114"/>
    </location>
</feature>
<evidence type="ECO:0000256" key="6">
    <source>
        <dbReference type="ARBA" id="ARBA00023303"/>
    </source>
</evidence>
<proteinExistence type="inferred from homology"/>
<comment type="activity regulation">
    <text evidence="10">Na(+) is not transported, but it plays an essential structural role and its presence is essential for fluoride channel function.</text>
</comment>
<keyword evidence="2 10" id="KW-1003">Cell membrane</keyword>
<name>A0A848KE71_9NOCA</name>
<evidence type="ECO:0000256" key="10">
    <source>
        <dbReference type="HAMAP-Rule" id="MF_00454"/>
    </source>
</evidence>
<dbReference type="EMBL" id="VCQU01000004">
    <property type="protein sequence ID" value="NMN95918.1"/>
    <property type="molecule type" value="Genomic_DNA"/>
</dbReference>
<keyword evidence="4 10" id="KW-1133">Transmembrane helix</keyword>
<dbReference type="Proteomes" id="UP000535543">
    <property type="component" value="Unassembled WGS sequence"/>
</dbReference>
<feature type="transmembrane region" description="Helical" evidence="10">
    <location>
        <begin position="62"/>
        <end position="81"/>
    </location>
</feature>
<keyword evidence="3 10" id="KW-0812">Transmembrane</keyword>
<dbReference type="HAMAP" id="MF_00454">
    <property type="entry name" value="FluC"/>
    <property type="match status" value="1"/>
</dbReference>
<evidence type="ECO:0000313" key="12">
    <source>
        <dbReference type="Proteomes" id="UP000535543"/>
    </source>
</evidence>
<evidence type="ECO:0000313" key="11">
    <source>
        <dbReference type="EMBL" id="NMN95918.1"/>
    </source>
</evidence>
<dbReference type="NCBIfam" id="TIGR00494">
    <property type="entry name" value="crcB"/>
    <property type="match status" value="1"/>
</dbReference>
<evidence type="ECO:0000256" key="2">
    <source>
        <dbReference type="ARBA" id="ARBA00022475"/>
    </source>
</evidence>
<feature type="binding site" evidence="10">
    <location>
        <position position="72"/>
    </location>
    <ligand>
        <name>Na(+)</name>
        <dbReference type="ChEBI" id="CHEBI:29101"/>
        <note>structural</note>
    </ligand>
</feature>
<reference evidence="11 12" key="2">
    <citation type="submission" date="2020-06" db="EMBL/GenBank/DDBJ databases">
        <title>Antribacter stalactiti gen. nov., sp. nov., a new member of the family Nacardiaceae isolated from a cave.</title>
        <authorList>
            <person name="Kim I.S."/>
        </authorList>
    </citation>
    <scope>NUCLEOTIDE SEQUENCE [LARGE SCALE GENOMIC DNA]</scope>
    <source>
        <strain evidence="11 12">YC2-7</strain>
    </source>
</reference>
<dbReference type="GO" id="GO:0046872">
    <property type="term" value="F:metal ion binding"/>
    <property type="evidence" value="ECO:0007669"/>
    <property type="project" value="UniProtKB-KW"/>
</dbReference>
<evidence type="ECO:0000256" key="3">
    <source>
        <dbReference type="ARBA" id="ARBA00022692"/>
    </source>
</evidence>
<comment type="function">
    <text evidence="9 10">Fluoride-specific ion channel. Important for reducing fluoride concentration in the cell, thus reducing its toxicity.</text>
</comment>
<reference evidence="11 12" key="1">
    <citation type="submission" date="2019-05" db="EMBL/GenBank/DDBJ databases">
        <authorList>
            <person name="Lee S.D."/>
        </authorList>
    </citation>
    <scope>NUCLEOTIDE SEQUENCE [LARGE SCALE GENOMIC DNA]</scope>
    <source>
        <strain evidence="11 12">YC2-7</strain>
    </source>
</reference>
<dbReference type="PANTHER" id="PTHR28259">
    <property type="entry name" value="FLUORIDE EXPORT PROTEIN 1-RELATED"/>
    <property type="match status" value="1"/>
</dbReference>
<dbReference type="GO" id="GO:0005886">
    <property type="term" value="C:plasma membrane"/>
    <property type="evidence" value="ECO:0007669"/>
    <property type="project" value="UniProtKB-SubCell"/>
</dbReference>
<evidence type="ECO:0000256" key="4">
    <source>
        <dbReference type="ARBA" id="ARBA00022989"/>
    </source>
</evidence>
<evidence type="ECO:0000256" key="8">
    <source>
        <dbReference type="ARBA" id="ARBA00035585"/>
    </source>
</evidence>
<evidence type="ECO:0000256" key="5">
    <source>
        <dbReference type="ARBA" id="ARBA00023136"/>
    </source>
</evidence>
<sequence length="129" mass="13500">MIAVGGGIGALARYAIGVWIPHKPGHVPWSTLLINSLGCFLIGILMVLITEVWAAHRLLRPFLGIGFLGGFTTFSTFTVEVRGLFESGVHLTAFLYFVGTPIAAVSAVLLGVLCTRTASGISTRGAGDA</sequence>
<comment type="catalytic activity">
    <reaction evidence="8">
        <text>fluoride(in) = fluoride(out)</text>
        <dbReference type="Rhea" id="RHEA:76159"/>
        <dbReference type="ChEBI" id="CHEBI:17051"/>
    </reaction>
    <physiologicalReaction direction="left-to-right" evidence="8">
        <dbReference type="Rhea" id="RHEA:76160"/>
    </physiologicalReaction>
</comment>
<keyword evidence="5 10" id="KW-0472">Membrane</keyword>
<dbReference type="InterPro" id="IPR003691">
    <property type="entry name" value="FluC"/>
</dbReference>
<dbReference type="GO" id="GO:0062054">
    <property type="term" value="F:fluoride channel activity"/>
    <property type="evidence" value="ECO:0007669"/>
    <property type="project" value="UniProtKB-UniRule"/>
</dbReference>
<evidence type="ECO:0000256" key="7">
    <source>
        <dbReference type="ARBA" id="ARBA00035120"/>
    </source>
</evidence>